<dbReference type="GO" id="GO:0042732">
    <property type="term" value="P:D-xylose metabolic process"/>
    <property type="evidence" value="ECO:0007669"/>
    <property type="project" value="InterPro"/>
</dbReference>
<accession>A0A174C2K3</accession>
<dbReference type="GO" id="GO:0005737">
    <property type="term" value="C:cytoplasm"/>
    <property type="evidence" value="ECO:0007669"/>
    <property type="project" value="TreeGrafter"/>
</dbReference>
<dbReference type="AlphaFoldDB" id="A0A174C2K3"/>
<keyword evidence="4" id="KW-0456">Lyase</keyword>
<dbReference type="GO" id="GO:0048040">
    <property type="term" value="F:UDP-glucuronate decarboxylase activity"/>
    <property type="evidence" value="ECO:0007669"/>
    <property type="project" value="TreeGrafter"/>
</dbReference>
<evidence type="ECO:0000256" key="2">
    <source>
        <dbReference type="ARBA" id="ARBA00022793"/>
    </source>
</evidence>
<evidence type="ECO:0000313" key="7">
    <source>
        <dbReference type="EMBL" id="CUO06519.1"/>
    </source>
</evidence>
<organism evidence="7 8">
    <name type="scientific">Dorea longicatena</name>
    <dbReference type="NCBI Taxonomy" id="88431"/>
    <lineage>
        <taxon>Bacteria</taxon>
        <taxon>Bacillati</taxon>
        <taxon>Bacillota</taxon>
        <taxon>Clostridia</taxon>
        <taxon>Lachnospirales</taxon>
        <taxon>Lachnospiraceae</taxon>
        <taxon>Dorea</taxon>
    </lineage>
</organism>
<dbReference type="EMBL" id="CYYY01000010">
    <property type="protein sequence ID" value="CUO06519.1"/>
    <property type="molecule type" value="Genomic_DNA"/>
</dbReference>
<evidence type="ECO:0000313" key="8">
    <source>
        <dbReference type="Proteomes" id="UP000095439"/>
    </source>
</evidence>
<sequence length="354" mass="40075">MVERKMEKSMEEMDLEYIANSDLEWSKYKNKTIFVTGATGLIGSLLVKAFAYYNCLHQGNIKIIGLIRNEEKAKRIYGKWYNNYGIHLMIGDIEQMPVIAGDVDYIFHTVSITASKMMVQHPVLTIQTSYMGTKNVLDLAVDKKIEGMVYVSSMEVYGIPDEKKEYITEKDLGYIELENVRSSYSEGKRICECLCNAYAAEFGLPVKSARLAQTFGAGVLQEDNRVYAQFARSAMKKENLVLRTDGSSEGNYCYTRDVIRALLLLGYSGKVGEAYNVVNEKSHMTIREMAELVANDVSNGEIKVEFDIPDEAKSLGYAPKVKMHLSSEKLNKLGWKAEVDMKEAYLRMMNDMEA</sequence>
<keyword evidence="5" id="KW-0472">Membrane</keyword>
<gene>
    <name evidence="7" type="primary">capD_1</name>
    <name evidence="7" type="ORF">ERS852423_02174</name>
</gene>
<evidence type="ECO:0000256" key="3">
    <source>
        <dbReference type="ARBA" id="ARBA00023027"/>
    </source>
</evidence>
<dbReference type="GO" id="GO:0003978">
    <property type="term" value="F:UDP-glucose 4-epimerase activity"/>
    <property type="evidence" value="ECO:0007669"/>
    <property type="project" value="UniProtKB-EC"/>
</dbReference>
<keyword evidence="3" id="KW-0520">NAD</keyword>
<dbReference type="PANTHER" id="PTHR43078:SF6">
    <property type="entry name" value="UDP-GLUCURONIC ACID DECARBOXYLASE 1"/>
    <property type="match status" value="1"/>
</dbReference>
<dbReference type="Gene3D" id="3.40.50.720">
    <property type="entry name" value="NAD(P)-binding Rossmann-like Domain"/>
    <property type="match status" value="1"/>
</dbReference>
<feature type="domain" description="NAD-dependent epimerase/dehydratase" evidence="6">
    <location>
        <begin position="33"/>
        <end position="277"/>
    </location>
</feature>
<name>A0A174C2K3_9FIRM</name>
<feature type="transmembrane region" description="Helical" evidence="5">
    <location>
        <begin position="33"/>
        <end position="53"/>
    </location>
</feature>
<dbReference type="Pfam" id="PF01370">
    <property type="entry name" value="Epimerase"/>
    <property type="match status" value="1"/>
</dbReference>
<evidence type="ECO:0000259" key="6">
    <source>
        <dbReference type="Pfam" id="PF01370"/>
    </source>
</evidence>
<keyword evidence="2" id="KW-0210">Decarboxylase</keyword>
<proteinExistence type="predicted"/>
<comment type="cofactor">
    <cofactor evidence="1">
        <name>NAD(+)</name>
        <dbReference type="ChEBI" id="CHEBI:57540"/>
    </cofactor>
</comment>
<dbReference type="InterPro" id="IPR001509">
    <property type="entry name" value="Epimerase_deHydtase"/>
</dbReference>
<dbReference type="SUPFAM" id="SSF51735">
    <property type="entry name" value="NAD(P)-binding Rossmann-fold domains"/>
    <property type="match status" value="1"/>
</dbReference>
<keyword evidence="5" id="KW-0812">Transmembrane</keyword>
<keyword evidence="7" id="KW-0413">Isomerase</keyword>
<evidence type="ECO:0000256" key="1">
    <source>
        <dbReference type="ARBA" id="ARBA00001911"/>
    </source>
</evidence>
<evidence type="ECO:0000256" key="5">
    <source>
        <dbReference type="SAM" id="Phobius"/>
    </source>
</evidence>
<evidence type="ECO:0000256" key="4">
    <source>
        <dbReference type="ARBA" id="ARBA00023239"/>
    </source>
</evidence>
<dbReference type="InterPro" id="IPR036291">
    <property type="entry name" value="NAD(P)-bd_dom_sf"/>
</dbReference>
<reference evidence="7 8" key="1">
    <citation type="submission" date="2015-09" db="EMBL/GenBank/DDBJ databases">
        <authorList>
            <consortium name="Pathogen Informatics"/>
        </authorList>
    </citation>
    <scope>NUCLEOTIDE SEQUENCE [LARGE SCALE GENOMIC DNA]</scope>
    <source>
        <strain evidence="7 8">2789STDY5608866</strain>
    </source>
</reference>
<dbReference type="EC" id="5.1.3.2" evidence="7"/>
<dbReference type="RefSeq" id="WP_081022602.1">
    <property type="nucleotide sequence ID" value="NZ_CABIWY010000010.1"/>
</dbReference>
<dbReference type="InterPro" id="IPR044516">
    <property type="entry name" value="UXS-like"/>
</dbReference>
<dbReference type="GO" id="GO:0070403">
    <property type="term" value="F:NAD+ binding"/>
    <property type="evidence" value="ECO:0007669"/>
    <property type="project" value="InterPro"/>
</dbReference>
<keyword evidence="5" id="KW-1133">Transmembrane helix</keyword>
<dbReference type="PANTHER" id="PTHR43078">
    <property type="entry name" value="UDP-GLUCURONIC ACID DECARBOXYLASE-RELATED"/>
    <property type="match status" value="1"/>
</dbReference>
<dbReference type="Proteomes" id="UP000095439">
    <property type="component" value="Unassembled WGS sequence"/>
</dbReference>
<protein>
    <submittedName>
        <fullName evidence="7">UDP-glucose 4-epimerase</fullName>
        <ecNumber evidence="7">5.1.3.2</ecNumber>
    </submittedName>
</protein>